<dbReference type="Pfam" id="PF11249">
    <property type="entry name" value="DUF3047"/>
    <property type="match status" value="1"/>
</dbReference>
<gene>
    <name evidence="2" type="ORF">ATSB10_08860</name>
</gene>
<dbReference type="RefSeq" id="WP_063670771.1">
    <property type="nucleotide sequence ID" value="NZ_CP014841.1"/>
</dbReference>
<keyword evidence="3" id="KW-1185">Reference proteome</keyword>
<keyword evidence="1" id="KW-0732">Signal</keyword>
<accession>A0A160MYK2</accession>
<evidence type="ECO:0000256" key="1">
    <source>
        <dbReference type="SAM" id="SignalP"/>
    </source>
</evidence>
<dbReference type="PATRIC" id="fig|445710.3.peg.883"/>
<dbReference type="InterPro" id="IPR021409">
    <property type="entry name" value="DUF3047"/>
</dbReference>
<sequence length="245" mass="26521">MHRRSRPVLAALLIALALPALADTTSLDFSRAPTGTALPAGWQRYTMSRHKPPAAVTVETLGGRSVVHIDADRSAGAIVDRFRAAPDATLAWRWKIDHTVAKGNLAKRSGDDFAARVYVFFDVPTSQLSFGQRMTLSIARHLTGENLPAVAICYVWDNHHAIGTVAPNPFYAPVHTFVIESGNAKAGQWVAETRDLAADYRKAFGRDPPPITGIAVASDTDNTRSQANAWFGDIRFIPASAATPH</sequence>
<protein>
    <recommendedName>
        <fullName evidence="4">DUF3047 domain-containing protein</fullName>
    </recommendedName>
</protein>
<feature type="chain" id="PRO_5007818432" description="DUF3047 domain-containing protein" evidence="1">
    <location>
        <begin position="23"/>
        <end position="245"/>
    </location>
</feature>
<dbReference type="Proteomes" id="UP000077255">
    <property type="component" value="Chromosome"/>
</dbReference>
<feature type="signal peptide" evidence="1">
    <location>
        <begin position="1"/>
        <end position="22"/>
    </location>
</feature>
<dbReference type="STRING" id="445710.ATSB10_08860"/>
<reference evidence="2 3" key="1">
    <citation type="submission" date="2016-02" db="EMBL/GenBank/DDBJ databases">
        <title>Complete genome sequencing and analysis of ATSB10, Dyella thiooxydans isolated from rhizosphere soil of sunflower (Helianthus annuus L.).</title>
        <authorList>
            <person name="Lee Y."/>
            <person name="Hwangbo K."/>
            <person name="Chung H."/>
            <person name="Yoo J."/>
            <person name="Kim K.Y."/>
            <person name="Sa T.M."/>
            <person name="Um Y."/>
            <person name="Madhaiyan M."/>
        </authorList>
    </citation>
    <scope>NUCLEOTIDE SEQUENCE [LARGE SCALE GENOMIC DNA]</scope>
    <source>
        <strain evidence="2 3">ATSB10</strain>
    </source>
</reference>
<evidence type="ECO:0008006" key="4">
    <source>
        <dbReference type="Google" id="ProtNLM"/>
    </source>
</evidence>
<name>A0A160MYK2_9GAMM</name>
<evidence type="ECO:0000313" key="2">
    <source>
        <dbReference type="EMBL" id="AND68340.1"/>
    </source>
</evidence>
<organism evidence="2 3">
    <name type="scientific">Dyella thiooxydans</name>
    <dbReference type="NCBI Taxonomy" id="445710"/>
    <lineage>
        <taxon>Bacteria</taxon>
        <taxon>Pseudomonadati</taxon>
        <taxon>Pseudomonadota</taxon>
        <taxon>Gammaproteobacteria</taxon>
        <taxon>Lysobacterales</taxon>
        <taxon>Rhodanobacteraceae</taxon>
        <taxon>Dyella</taxon>
    </lineage>
</organism>
<evidence type="ECO:0000313" key="3">
    <source>
        <dbReference type="Proteomes" id="UP000077255"/>
    </source>
</evidence>
<dbReference type="KEGG" id="dtx:ATSB10_08860"/>
<dbReference type="EMBL" id="CP014841">
    <property type="protein sequence ID" value="AND68340.1"/>
    <property type="molecule type" value="Genomic_DNA"/>
</dbReference>
<dbReference type="OrthoDB" id="9775969at2"/>
<dbReference type="AlphaFoldDB" id="A0A160MYK2"/>
<proteinExistence type="predicted"/>